<feature type="transmembrane region" description="Helical" evidence="1">
    <location>
        <begin position="45"/>
        <end position="67"/>
    </location>
</feature>
<keyword evidence="1" id="KW-1133">Transmembrane helix</keyword>
<keyword evidence="1" id="KW-0812">Transmembrane</keyword>
<dbReference type="Proteomes" id="UP001549104">
    <property type="component" value="Unassembled WGS sequence"/>
</dbReference>
<accession>A0ABV2KAN9</accession>
<keyword evidence="1" id="KW-0472">Membrane</keyword>
<feature type="transmembrane region" description="Helical" evidence="1">
    <location>
        <begin position="147"/>
        <end position="168"/>
    </location>
</feature>
<gene>
    <name evidence="2" type="ORF">ABIC55_003269</name>
</gene>
<comment type="caution">
    <text evidence="2">The sequence shown here is derived from an EMBL/GenBank/DDBJ whole genome shotgun (WGS) entry which is preliminary data.</text>
</comment>
<evidence type="ECO:0000313" key="3">
    <source>
        <dbReference type="Proteomes" id="UP001549104"/>
    </source>
</evidence>
<dbReference type="RefSeq" id="WP_354313830.1">
    <property type="nucleotide sequence ID" value="NZ_JBEPME010000005.1"/>
</dbReference>
<organism evidence="2 3">
    <name type="scientific">Sporosarcina psychrophila</name>
    <name type="common">Bacillus psychrophilus</name>
    <dbReference type="NCBI Taxonomy" id="1476"/>
    <lineage>
        <taxon>Bacteria</taxon>
        <taxon>Bacillati</taxon>
        <taxon>Bacillota</taxon>
        <taxon>Bacilli</taxon>
        <taxon>Bacillales</taxon>
        <taxon>Caryophanaceae</taxon>
        <taxon>Sporosarcina</taxon>
    </lineage>
</organism>
<feature type="transmembrane region" description="Helical" evidence="1">
    <location>
        <begin position="174"/>
        <end position="194"/>
    </location>
</feature>
<protein>
    <submittedName>
        <fullName evidence="2">Uncharacterized protein</fullName>
    </submittedName>
</protein>
<feature type="transmembrane region" description="Helical" evidence="1">
    <location>
        <begin position="12"/>
        <end position="30"/>
    </location>
</feature>
<evidence type="ECO:0000256" key="1">
    <source>
        <dbReference type="SAM" id="Phobius"/>
    </source>
</evidence>
<reference evidence="2 3" key="1">
    <citation type="submission" date="2024-06" db="EMBL/GenBank/DDBJ databases">
        <title>Sorghum-associated microbial communities from plants grown in Nebraska, USA.</title>
        <authorList>
            <person name="Schachtman D."/>
        </authorList>
    </citation>
    <scope>NUCLEOTIDE SEQUENCE [LARGE SCALE GENOMIC DNA]</scope>
    <source>
        <strain evidence="2 3">1288</strain>
    </source>
</reference>
<evidence type="ECO:0000313" key="2">
    <source>
        <dbReference type="EMBL" id="MET3658152.1"/>
    </source>
</evidence>
<name>A0ABV2KAN9_SPOPS</name>
<proteinExistence type="predicted"/>
<dbReference type="EMBL" id="JBEPME010000005">
    <property type="protein sequence ID" value="MET3658152.1"/>
    <property type="molecule type" value="Genomic_DNA"/>
</dbReference>
<sequence length="224" mass="26240">MGNSEMQIIRWGIPGWITVFTYSVLVLSINDYDIYRYANENNLNGVYLAGLAGLFVAAGVPLGYLVYQIYFSFKWRFMENDKISKALEGLKLFDDLQLKENPRNDWKKAELAFDAYLTIFLPEEVNYDDVMRRYNSLKSRTDRVHGLGATIWGISLSYIGFIVVHVFIYQIPVYLNIIFIVSSLLLLGLWLILLKNYKNSNDDSFDQMKGIMYDIEYRWRNKKK</sequence>
<keyword evidence="3" id="KW-1185">Reference proteome</keyword>